<evidence type="ECO:0000313" key="2">
    <source>
        <dbReference type="EMBL" id="MXY32947.1"/>
    </source>
</evidence>
<proteinExistence type="predicted"/>
<sequence length="113" mass="12866">MSRSKRTRRVMAEDALVKGKVFSVMVQRDWELLHEIARYIRDDVDPALALTDPSRYRLLRQAVTRCHVQGLSHMTPERVRAVTGWTPEDVRQPALSGGREPETTEGPEDVSVP</sequence>
<dbReference type="AlphaFoldDB" id="A0A6B0XYV8"/>
<name>A0A6B0XYV8_9RHOB</name>
<gene>
    <name evidence="2" type="ORF">F4Y60_02420</name>
</gene>
<feature type="region of interest" description="Disordered" evidence="1">
    <location>
        <begin position="86"/>
        <end position="113"/>
    </location>
</feature>
<comment type="caution">
    <text evidence="2">The sequence shown here is derived from an EMBL/GenBank/DDBJ whole genome shotgun (WGS) entry which is preliminary data.</text>
</comment>
<feature type="compositionally biased region" description="Acidic residues" evidence="1">
    <location>
        <begin position="103"/>
        <end position="113"/>
    </location>
</feature>
<reference evidence="2" key="1">
    <citation type="submission" date="2019-09" db="EMBL/GenBank/DDBJ databases">
        <title>Characterisation of the sponge microbiome using genome-centric metagenomics.</title>
        <authorList>
            <person name="Engelberts J.P."/>
            <person name="Robbins S.J."/>
            <person name="De Goeij J.M."/>
            <person name="Aranda M."/>
            <person name="Bell S.C."/>
            <person name="Webster N.S."/>
        </authorList>
    </citation>
    <scope>NUCLEOTIDE SEQUENCE</scope>
    <source>
        <strain evidence="2">SB0664_bin_43</strain>
    </source>
</reference>
<evidence type="ECO:0000256" key="1">
    <source>
        <dbReference type="SAM" id="MobiDB-lite"/>
    </source>
</evidence>
<accession>A0A6B0XYV8</accession>
<organism evidence="2">
    <name type="scientific">Boseongicola sp. SB0664_bin_43</name>
    <dbReference type="NCBI Taxonomy" id="2604844"/>
    <lineage>
        <taxon>Bacteria</taxon>
        <taxon>Pseudomonadati</taxon>
        <taxon>Pseudomonadota</taxon>
        <taxon>Alphaproteobacteria</taxon>
        <taxon>Rhodobacterales</taxon>
        <taxon>Paracoccaceae</taxon>
        <taxon>Boseongicola</taxon>
    </lineage>
</organism>
<dbReference type="EMBL" id="VXRY01000093">
    <property type="protein sequence ID" value="MXY32947.1"/>
    <property type="molecule type" value="Genomic_DNA"/>
</dbReference>
<protein>
    <submittedName>
        <fullName evidence="2">Uncharacterized protein</fullName>
    </submittedName>
</protein>